<sequence>MSSVYSSKRSSIAEVVLHETSKSVPVTPAKPRRKPVFRTAPESPKHNQLLFDDDGLDIEILTHKLQLYQLELEEADLRFKQRRMVQDKQAAEVAAAARFREELDKTEWAERTSGTSSDVKHSRSVSLQAVSTTVPPRTILPPRTTSMRAFKRSQPLDLSWMPVVPQEVKSAVLPPPTMILRASKRPQPLKLSSAPVIPQEVQSAGLPPRTTSISARSKRPQPLHLSSAPVMPQEVQSAALPTRRNRRLDFEADAMKLDRRRTTIAAGRNTSSSIILVSSPGKIAEFTFSTDVPPVPPLSASFSASSSPTTASPMTPSPTEDQIRRELETFAIVEGPDSVVNRRNSVTSRKRITTTFVPDEEDRLRHDVPETPFVTGVSKVVVDSADTVEIKPVNKPMLGRKKSFFSRFEIKNDVDALLDLYMTDEQLVEEKEIKRKATKSKRPTIFKRWQTSEPLSPKLEKPK</sequence>
<feature type="region of interest" description="Disordered" evidence="1">
    <location>
        <begin position="107"/>
        <end position="142"/>
    </location>
</feature>
<feature type="compositionally biased region" description="Basic residues" evidence="1">
    <location>
        <begin position="436"/>
        <end position="445"/>
    </location>
</feature>
<feature type="compositionally biased region" description="Polar residues" evidence="1">
    <location>
        <begin position="124"/>
        <end position="135"/>
    </location>
</feature>
<reference evidence="2 3" key="1">
    <citation type="journal article" date="2023" name="Res Sq">
        <title>Genomic and morphological characterization of Knufia obscura isolated from the Mars 2020 spacecraft assembly facility.</title>
        <authorList>
            <person name="Chander A.M."/>
            <person name="Teixeira M.M."/>
            <person name="Singh N.K."/>
            <person name="Williams M.P."/>
            <person name="Parker C.W."/>
            <person name="Leo P."/>
            <person name="Stajich J.E."/>
            <person name="Torok T."/>
            <person name="Tighe S."/>
            <person name="Mason C.E."/>
            <person name="Venkateswaran K."/>
        </authorList>
    </citation>
    <scope>NUCLEOTIDE SEQUENCE [LARGE SCALE GENOMIC DNA]</scope>
    <source>
        <strain evidence="2 3">CCFEE 5817</strain>
    </source>
</reference>
<dbReference type="RefSeq" id="XP_064728853.1">
    <property type="nucleotide sequence ID" value="XM_064875588.1"/>
</dbReference>
<feature type="region of interest" description="Disordered" evidence="1">
    <location>
        <begin position="201"/>
        <end position="240"/>
    </location>
</feature>
<gene>
    <name evidence="2" type="ORF">PMZ80_007180</name>
</gene>
<dbReference type="Proteomes" id="UP001334248">
    <property type="component" value="Unassembled WGS sequence"/>
</dbReference>
<organism evidence="2 3">
    <name type="scientific">Knufia obscura</name>
    <dbReference type="NCBI Taxonomy" id="1635080"/>
    <lineage>
        <taxon>Eukaryota</taxon>
        <taxon>Fungi</taxon>
        <taxon>Dikarya</taxon>
        <taxon>Ascomycota</taxon>
        <taxon>Pezizomycotina</taxon>
        <taxon>Eurotiomycetes</taxon>
        <taxon>Chaetothyriomycetidae</taxon>
        <taxon>Chaetothyriales</taxon>
        <taxon>Trichomeriaceae</taxon>
        <taxon>Knufia</taxon>
    </lineage>
</organism>
<feature type="region of interest" description="Disordered" evidence="1">
    <location>
        <begin position="434"/>
        <end position="463"/>
    </location>
</feature>
<protein>
    <submittedName>
        <fullName evidence="2">Uncharacterized protein</fullName>
    </submittedName>
</protein>
<comment type="caution">
    <text evidence="2">The sequence shown here is derived from an EMBL/GenBank/DDBJ whole genome shotgun (WGS) entry which is preliminary data.</text>
</comment>
<evidence type="ECO:0000313" key="3">
    <source>
        <dbReference type="Proteomes" id="UP001334248"/>
    </source>
</evidence>
<feature type="region of interest" description="Disordered" evidence="1">
    <location>
        <begin position="299"/>
        <end position="319"/>
    </location>
</feature>
<name>A0ABR0RKK3_9EURO</name>
<evidence type="ECO:0000313" key="2">
    <source>
        <dbReference type="EMBL" id="KAK5940763.1"/>
    </source>
</evidence>
<feature type="region of interest" description="Disordered" evidence="1">
    <location>
        <begin position="22"/>
        <end position="41"/>
    </location>
</feature>
<dbReference type="EMBL" id="JAVHJV010000008">
    <property type="protein sequence ID" value="KAK5940763.1"/>
    <property type="molecule type" value="Genomic_DNA"/>
</dbReference>
<proteinExistence type="predicted"/>
<dbReference type="GeneID" id="90000629"/>
<accession>A0ABR0RKK3</accession>
<evidence type="ECO:0000256" key="1">
    <source>
        <dbReference type="SAM" id="MobiDB-lite"/>
    </source>
</evidence>
<keyword evidence="3" id="KW-1185">Reference proteome</keyword>